<reference evidence="1 2" key="1">
    <citation type="journal article" date="2010" name="Science">
        <title>Genomic comparison of the ants Camponotus floridanus and Harpegnathos saltator.</title>
        <authorList>
            <person name="Bonasio R."/>
            <person name="Zhang G."/>
            <person name="Ye C."/>
            <person name="Mutti N.S."/>
            <person name="Fang X."/>
            <person name="Qin N."/>
            <person name="Donahue G."/>
            <person name="Yang P."/>
            <person name="Li Q."/>
            <person name="Li C."/>
            <person name="Zhang P."/>
            <person name="Huang Z."/>
            <person name="Berger S.L."/>
            <person name="Reinberg D."/>
            <person name="Wang J."/>
            <person name="Liebig J."/>
        </authorList>
    </citation>
    <scope>NUCLEOTIDE SEQUENCE [LARGE SCALE GENOMIC DNA]</scope>
    <source>
        <strain evidence="2">C129</strain>
    </source>
</reference>
<gene>
    <name evidence="1" type="ORF">EAG_04872</name>
</gene>
<name>E2ASK1_CAMFO</name>
<protein>
    <submittedName>
        <fullName evidence="1">Uncharacterized protein</fullName>
    </submittedName>
</protein>
<dbReference type="EMBL" id="GL442313">
    <property type="protein sequence ID" value="EFN63598.1"/>
    <property type="molecule type" value="Genomic_DNA"/>
</dbReference>
<keyword evidence="2" id="KW-1185">Reference proteome</keyword>
<evidence type="ECO:0000313" key="1">
    <source>
        <dbReference type="EMBL" id="EFN63598.1"/>
    </source>
</evidence>
<dbReference type="AlphaFoldDB" id="E2ASK1"/>
<sequence length="285" mass="32260">MKRMTYIWIRFNRRIKRDRVNNDDERTFTASCAFCCRNMHDSLGASTYESTLQKEKILDFLETLVCLVHVRSFVISDNNVEHVLTHYGEILCARGRGEGRRVCRNFAAECTREGEVDFAERYLALVRVVRLKHTVRTRTTSALITHNSNKELIFLLNKSHLEYPINNSRKHGNTGLSIKIAFPMWIQPGYTTKHANAPRVVTVCQVVHSAVLKTQRDSGGLFLTLRVLRGCDAPLRKPPWPMCVKAYGNVRGMIKAPTVLTAITAVKGVVNETPSGAAVYVTVIR</sequence>
<evidence type="ECO:0000313" key="2">
    <source>
        <dbReference type="Proteomes" id="UP000000311"/>
    </source>
</evidence>
<dbReference type="InParanoid" id="E2ASK1"/>
<proteinExistence type="predicted"/>
<dbReference type="Proteomes" id="UP000000311">
    <property type="component" value="Unassembled WGS sequence"/>
</dbReference>
<accession>E2ASK1</accession>
<organism evidence="2">
    <name type="scientific">Camponotus floridanus</name>
    <name type="common">Florida carpenter ant</name>
    <dbReference type="NCBI Taxonomy" id="104421"/>
    <lineage>
        <taxon>Eukaryota</taxon>
        <taxon>Metazoa</taxon>
        <taxon>Ecdysozoa</taxon>
        <taxon>Arthropoda</taxon>
        <taxon>Hexapoda</taxon>
        <taxon>Insecta</taxon>
        <taxon>Pterygota</taxon>
        <taxon>Neoptera</taxon>
        <taxon>Endopterygota</taxon>
        <taxon>Hymenoptera</taxon>
        <taxon>Apocrita</taxon>
        <taxon>Aculeata</taxon>
        <taxon>Formicoidea</taxon>
        <taxon>Formicidae</taxon>
        <taxon>Formicinae</taxon>
        <taxon>Camponotus</taxon>
    </lineage>
</organism>